<keyword evidence="2" id="KW-0808">Transferase</keyword>
<dbReference type="Pfam" id="PF00583">
    <property type="entry name" value="Acetyltransf_1"/>
    <property type="match status" value="1"/>
</dbReference>
<dbReference type="RefSeq" id="WP_116558778.1">
    <property type="nucleotide sequence ID" value="NZ_QDKM01000005.1"/>
</dbReference>
<dbReference type="PANTHER" id="PTHR43072:SF60">
    <property type="entry name" value="L-2,4-DIAMINOBUTYRIC ACID ACETYLTRANSFERASE"/>
    <property type="match status" value="1"/>
</dbReference>
<comment type="caution">
    <text evidence="2">The sequence shown here is derived from an EMBL/GenBank/DDBJ whole genome shotgun (WGS) entry which is preliminary data.</text>
</comment>
<dbReference type="EMBL" id="QDKM01000005">
    <property type="protein sequence ID" value="PVH28329.1"/>
    <property type="molecule type" value="Genomic_DNA"/>
</dbReference>
<dbReference type="CDD" id="cd04301">
    <property type="entry name" value="NAT_SF"/>
    <property type="match status" value="1"/>
</dbReference>
<feature type="domain" description="N-acetyltransferase" evidence="1">
    <location>
        <begin position="88"/>
        <end position="240"/>
    </location>
</feature>
<gene>
    <name evidence="2" type="ORF">DDE20_12130</name>
</gene>
<keyword evidence="3" id="KW-1185">Reference proteome</keyword>
<dbReference type="Proteomes" id="UP000245911">
    <property type="component" value="Unassembled WGS sequence"/>
</dbReference>
<evidence type="ECO:0000313" key="2">
    <source>
        <dbReference type="EMBL" id="PVH28329.1"/>
    </source>
</evidence>
<dbReference type="AlphaFoldDB" id="A0A2T8HSA7"/>
<dbReference type="PANTHER" id="PTHR43072">
    <property type="entry name" value="N-ACETYLTRANSFERASE"/>
    <property type="match status" value="1"/>
</dbReference>
<dbReference type="OrthoDB" id="7301318at2"/>
<dbReference type="PROSITE" id="PS51186">
    <property type="entry name" value="GNAT"/>
    <property type="match status" value="1"/>
</dbReference>
<evidence type="ECO:0000313" key="3">
    <source>
        <dbReference type="Proteomes" id="UP000245911"/>
    </source>
</evidence>
<accession>A0A2T8HSA7</accession>
<dbReference type="Gene3D" id="3.40.630.30">
    <property type="match status" value="1"/>
</dbReference>
<reference evidence="2 3" key="1">
    <citation type="submission" date="2018-04" db="EMBL/GenBank/DDBJ databases">
        <title>Pararhodobacter oceanense sp. nov., isolated from marine intertidal sediment.</title>
        <authorList>
            <person name="Wang X.-L."/>
            <person name="Du Z.-J."/>
        </authorList>
    </citation>
    <scope>NUCLEOTIDE SEQUENCE [LARGE SCALE GENOMIC DNA]</scope>
    <source>
        <strain evidence="2 3">AM505</strain>
    </source>
</reference>
<proteinExistence type="predicted"/>
<dbReference type="GO" id="GO:0016747">
    <property type="term" value="F:acyltransferase activity, transferring groups other than amino-acyl groups"/>
    <property type="evidence" value="ECO:0007669"/>
    <property type="project" value="InterPro"/>
</dbReference>
<organism evidence="2 3">
    <name type="scientific">Pararhodobacter oceanensis</name>
    <dbReference type="NCBI Taxonomy" id="2172121"/>
    <lineage>
        <taxon>Bacteria</taxon>
        <taxon>Pseudomonadati</taxon>
        <taxon>Pseudomonadota</taxon>
        <taxon>Alphaproteobacteria</taxon>
        <taxon>Rhodobacterales</taxon>
        <taxon>Paracoccaceae</taxon>
        <taxon>Pararhodobacter</taxon>
    </lineage>
</organism>
<sequence>MSAAPDIASLARLFDALDATWPPVTQQACGPFELRDGGGGGARVSATVLRGAFDAEALDAAEVLTPARLFQLRGGQETLDKALEARGYRIKDPTVIYAAPVAEIAQKPRPVSLLAAWPPLAMQRQVWADGDIGDARVAVMERACDPKQGFIARYHNRVAGAAFAAIHDEIAMMHALLVETGFRQQGVARYMVRGMAHWAQEQGARVFALAVTEENTAARNLYRALGMIEAGRYHYRERAT</sequence>
<name>A0A2T8HSA7_9RHOB</name>
<dbReference type="InterPro" id="IPR016181">
    <property type="entry name" value="Acyl_CoA_acyltransferase"/>
</dbReference>
<protein>
    <submittedName>
        <fullName evidence="2">GNAT family N-acetyltransferase</fullName>
    </submittedName>
</protein>
<dbReference type="SUPFAM" id="SSF55729">
    <property type="entry name" value="Acyl-CoA N-acyltransferases (Nat)"/>
    <property type="match status" value="1"/>
</dbReference>
<evidence type="ECO:0000259" key="1">
    <source>
        <dbReference type="PROSITE" id="PS51186"/>
    </source>
</evidence>
<dbReference type="InterPro" id="IPR000182">
    <property type="entry name" value="GNAT_dom"/>
</dbReference>